<dbReference type="Proteomes" id="UP000014760">
    <property type="component" value="Unassembled WGS sequence"/>
</dbReference>
<keyword evidence="7" id="KW-0472">Membrane</keyword>
<name>R7U8B8_CAPTE</name>
<evidence type="ECO:0000313" key="12">
    <source>
        <dbReference type="Proteomes" id="UP000014760"/>
    </source>
</evidence>
<keyword evidence="3 8" id="KW-0328">Glycosyltransferase</keyword>
<sequence length="554" mass="63267">MGNFKFCALIVVSVLCLLLPFFSLVDVDPGGGELKYAAVSRIIQMQASEVLHKVPCSAQVAYIALVVTLPPFHKEPRFQKFGDRGGLYSAYYDPREPKKRVVRIFGVLDNQTETFCHLIGKSAEGNWEMLVVKADFCGQAPCPSLCALPSKFRLGQNREHARNSTKAYIALVVTLPPFHKEPRFQKFGDRGGLYSAYYDAREPKKRVVRIFGVLDNQTETFCHLIGKSAEGNWEMLVVKADFCGQAPWDRSGNYFMANCAVRDDFSVPIRVVLSYAECGDVIASLPVLNTFTESPLYNFTVCLHQPLFKLTMEDVPRILEWVAVNRVFGAHHFVMYALPSTENIGKYLQPLVATGLVEIHVWDMEYGRKDNQRAIINECIYRHMYTSNRIALMDFDEFPTPHSAENWSDLIQHSPCANSSAALFRNAFFPVHFNDESPRSDLKITALRKTRRVSEPHQCHDRSKLILDPRQVQICDVHYIVSLVGDVRPKECCMPQEIGVLHHYRWRPEFQSMNPDAVNVTGISTDHRMWNFEARIVESMKYVYSLLDREPQHV</sequence>
<evidence type="ECO:0000256" key="3">
    <source>
        <dbReference type="ARBA" id="ARBA00022676"/>
    </source>
</evidence>
<dbReference type="GO" id="GO:0016020">
    <property type="term" value="C:membrane"/>
    <property type="evidence" value="ECO:0007669"/>
    <property type="project" value="UniProtKB-SubCell"/>
</dbReference>
<evidence type="ECO:0000313" key="10">
    <source>
        <dbReference type="EMBL" id="ELU02386.1"/>
    </source>
</evidence>
<dbReference type="EnsemblMetazoa" id="CapteT205938">
    <property type="protein sequence ID" value="CapteP205938"/>
    <property type="gene ID" value="CapteG205938"/>
</dbReference>
<accession>R7U8B8</accession>
<organism evidence="10">
    <name type="scientific">Capitella teleta</name>
    <name type="common">Polychaete worm</name>
    <dbReference type="NCBI Taxonomy" id="283909"/>
    <lineage>
        <taxon>Eukaryota</taxon>
        <taxon>Metazoa</taxon>
        <taxon>Spiralia</taxon>
        <taxon>Lophotrochozoa</taxon>
        <taxon>Annelida</taxon>
        <taxon>Polychaeta</taxon>
        <taxon>Sedentaria</taxon>
        <taxon>Scolecida</taxon>
        <taxon>Capitellidae</taxon>
        <taxon>Capitella</taxon>
    </lineage>
</organism>
<keyword evidence="5" id="KW-0812">Transmembrane</keyword>
<dbReference type="OrthoDB" id="2526284at2759"/>
<dbReference type="EMBL" id="AMQN01008869">
    <property type="status" value="NOT_ANNOTATED_CDS"/>
    <property type="molecule type" value="Genomic_DNA"/>
</dbReference>
<keyword evidence="4 8" id="KW-0808">Transferase</keyword>
<comment type="similarity">
    <text evidence="2 8">Belongs to the glycosyltransferase 92 family.</text>
</comment>
<reference evidence="12" key="1">
    <citation type="submission" date="2012-12" db="EMBL/GenBank/DDBJ databases">
        <authorList>
            <person name="Hellsten U."/>
            <person name="Grimwood J."/>
            <person name="Chapman J.A."/>
            <person name="Shapiro H."/>
            <person name="Aerts A."/>
            <person name="Otillar R.P."/>
            <person name="Terry A.Y."/>
            <person name="Boore J.L."/>
            <person name="Simakov O."/>
            <person name="Marletaz F."/>
            <person name="Cho S.-J."/>
            <person name="Edsinger-Gonzales E."/>
            <person name="Havlak P."/>
            <person name="Kuo D.-H."/>
            <person name="Larsson T."/>
            <person name="Lv J."/>
            <person name="Arendt D."/>
            <person name="Savage R."/>
            <person name="Osoegawa K."/>
            <person name="de Jong P."/>
            <person name="Lindberg D.R."/>
            <person name="Seaver E.C."/>
            <person name="Weisblat D.A."/>
            <person name="Putnam N.H."/>
            <person name="Grigoriev I.V."/>
            <person name="Rokhsar D.S."/>
        </authorList>
    </citation>
    <scope>NUCLEOTIDE SEQUENCE</scope>
    <source>
        <strain evidence="12">I ESC-2004</strain>
    </source>
</reference>
<dbReference type="InterPro" id="IPR008166">
    <property type="entry name" value="Glyco_transf_92"/>
</dbReference>
<dbReference type="EMBL" id="AMQN01008870">
    <property type="status" value="NOT_ANNOTATED_CDS"/>
    <property type="molecule type" value="Genomic_DNA"/>
</dbReference>
<dbReference type="GO" id="GO:0016757">
    <property type="term" value="F:glycosyltransferase activity"/>
    <property type="evidence" value="ECO:0007669"/>
    <property type="project" value="UniProtKB-UniRule"/>
</dbReference>
<evidence type="ECO:0000256" key="7">
    <source>
        <dbReference type="ARBA" id="ARBA00023136"/>
    </source>
</evidence>
<dbReference type="Pfam" id="PF01697">
    <property type="entry name" value="Glyco_transf_92"/>
    <property type="match status" value="1"/>
</dbReference>
<dbReference type="GO" id="GO:0005737">
    <property type="term" value="C:cytoplasm"/>
    <property type="evidence" value="ECO:0007669"/>
    <property type="project" value="TreeGrafter"/>
</dbReference>
<keyword evidence="9" id="KW-0732">Signal</keyword>
<evidence type="ECO:0000256" key="2">
    <source>
        <dbReference type="ARBA" id="ARBA00007647"/>
    </source>
</evidence>
<comment type="subcellular location">
    <subcellularLocation>
        <location evidence="1">Membrane</location>
        <topology evidence="1">Single-pass membrane protein</topology>
    </subcellularLocation>
</comment>
<gene>
    <name evidence="10" type="ORF">CAPTEDRAFT_205938</name>
</gene>
<dbReference type="HOGENOM" id="CLU_036242_0_0_1"/>
<dbReference type="EMBL" id="KB304125">
    <property type="protein sequence ID" value="ELU02386.1"/>
    <property type="molecule type" value="Genomic_DNA"/>
</dbReference>
<evidence type="ECO:0000256" key="5">
    <source>
        <dbReference type="ARBA" id="ARBA00022692"/>
    </source>
</evidence>
<dbReference type="EMBL" id="AMQN01008873">
    <property type="status" value="NOT_ANNOTATED_CDS"/>
    <property type="molecule type" value="Genomic_DNA"/>
</dbReference>
<evidence type="ECO:0000256" key="8">
    <source>
        <dbReference type="RuleBase" id="RU366017"/>
    </source>
</evidence>
<reference evidence="10 12" key="2">
    <citation type="journal article" date="2013" name="Nature">
        <title>Insights into bilaterian evolution from three spiralian genomes.</title>
        <authorList>
            <person name="Simakov O."/>
            <person name="Marletaz F."/>
            <person name="Cho S.J."/>
            <person name="Edsinger-Gonzales E."/>
            <person name="Havlak P."/>
            <person name="Hellsten U."/>
            <person name="Kuo D.H."/>
            <person name="Larsson T."/>
            <person name="Lv J."/>
            <person name="Arendt D."/>
            <person name="Savage R."/>
            <person name="Osoegawa K."/>
            <person name="de Jong P."/>
            <person name="Grimwood J."/>
            <person name="Chapman J.A."/>
            <person name="Shapiro H."/>
            <person name="Aerts A."/>
            <person name="Otillar R.P."/>
            <person name="Terry A.Y."/>
            <person name="Boore J.L."/>
            <person name="Grigoriev I.V."/>
            <person name="Lindberg D.R."/>
            <person name="Seaver E.C."/>
            <person name="Weisblat D.A."/>
            <person name="Putnam N.H."/>
            <person name="Rokhsar D.S."/>
        </authorList>
    </citation>
    <scope>NUCLEOTIDE SEQUENCE</scope>
    <source>
        <strain evidence="10 12">I ESC-2004</strain>
    </source>
</reference>
<evidence type="ECO:0000256" key="9">
    <source>
        <dbReference type="SAM" id="SignalP"/>
    </source>
</evidence>
<dbReference type="AlphaFoldDB" id="R7U8B8"/>
<evidence type="ECO:0000256" key="1">
    <source>
        <dbReference type="ARBA" id="ARBA00004167"/>
    </source>
</evidence>
<dbReference type="PANTHER" id="PTHR21461:SF40">
    <property type="entry name" value="GLYCOSYLTRANSFERASE FAMILY 92 PROTEIN"/>
    <property type="match status" value="1"/>
</dbReference>
<evidence type="ECO:0000256" key="6">
    <source>
        <dbReference type="ARBA" id="ARBA00022989"/>
    </source>
</evidence>
<reference evidence="11" key="3">
    <citation type="submission" date="2015-06" db="UniProtKB">
        <authorList>
            <consortium name="EnsemblMetazoa"/>
        </authorList>
    </citation>
    <scope>IDENTIFICATION</scope>
</reference>
<keyword evidence="12" id="KW-1185">Reference proteome</keyword>
<feature type="chain" id="PRO_5008787753" description="Glycosyltransferase family 92 protein" evidence="9">
    <location>
        <begin position="28"/>
        <end position="554"/>
    </location>
</feature>
<evidence type="ECO:0000313" key="11">
    <source>
        <dbReference type="EnsemblMetazoa" id="CapteP205938"/>
    </source>
</evidence>
<dbReference type="EMBL" id="AMQN01008872">
    <property type="status" value="NOT_ANNOTATED_CDS"/>
    <property type="molecule type" value="Genomic_DNA"/>
</dbReference>
<dbReference type="PANTHER" id="PTHR21461">
    <property type="entry name" value="GLYCOSYLTRANSFERASE FAMILY 92 PROTEIN"/>
    <property type="match status" value="1"/>
</dbReference>
<keyword evidence="6" id="KW-1133">Transmembrane helix</keyword>
<dbReference type="EC" id="2.4.1.-" evidence="8"/>
<feature type="signal peptide" evidence="9">
    <location>
        <begin position="1"/>
        <end position="27"/>
    </location>
</feature>
<proteinExistence type="inferred from homology"/>
<evidence type="ECO:0000256" key="4">
    <source>
        <dbReference type="ARBA" id="ARBA00022679"/>
    </source>
</evidence>
<dbReference type="EMBL" id="AMQN01008871">
    <property type="status" value="NOT_ANNOTATED_CDS"/>
    <property type="molecule type" value="Genomic_DNA"/>
</dbReference>
<protein>
    <recommendedName>
        <fullName evidence="8">Glycosyltransferase family 92 protein</fullName>
        <ecNumber evidence="8">2.4.1.-</ecNumber>
    </recommendedName>
</protein>